<dbReference type="EC" id="3.2.1.51" evidence="2"/>
<dbReference type="Pfam" id="PF00754">
    <property type="entry name" value="F5_F8_type_C"/>
    <property type="match status" value="1"/>
</dbReference>
<accession>A0ABT3GMY9</accession>
<dbReference type="RefSeq" id="WP_264489001.1">
    <property type="nucleotide sequence ID" value="NZ_JAPDDT010000010.1"/>
</dbReference>
<reference evidence="8 9" key="1">
    <citation type="submission" date="2022-10" db="EMBL/GenBank/DDBJ databases">
        <title>Luteolibacter arcticus strain CCTCC AB 2014275, whole genome shotgun sequencing project.</title>
        <authorList>
            <person name="Zhao G."/>
            <person name="Shen L."/>
        </authorList>
    </citation>
    <scope>NUCLEOTIDE SEQUENCE [LARGE SCALE GENOMIC DNA]</scope>
    <source>
        <strain evidence="8 9">CCTCC AB 2014275</strain>
    </source>
</reference>
<feature type="domain" description="F5/8 type C" evidence="7">
    <location>
        <begin position="605"/>
        <end position="760"/>
    </location>
</feature>
<dbReference type="PANTHER" id="PTHR10030:SF37">
    <property type="entry name" value="ALPHA-L-FUCOSIDASE-RELATED"/>
    <property type="match status" value="1"/>
</dbReference>
<dbReference type="SMART" id="SM00812">
    <property type="entry name" value="Alpha_L_fucos"/>
    <property type="match status" value="1"/>
</dbReference>
<dbReference type="Gene3D" id="2.60.120.260">
    <property type="entry name" value="Galactose-binding domain-like"/>
    <property type="match status" value="2"/>
</dbReference>
<dbReference type="InterPro" id="IPR057739">
    <property type="entry name" value="Glyco_hydro_29_N"/>
</dbReference>
<feature type="compositionally biased region" description="Polar residues" evidence="6">
    <location>
        <begin position="187"/>
        <end position="197"/>
    </location>
</feature>
<evidence type="ECO:0000313" key="9">
    <source>
        <dbReference type="Proteomes" id="UP001320876"/>
    </source>
</evidence>
<comment type="similarity">
    <text evidence="1">Belongs to the glycosyl hydrolase 29 family.</text>
</comment>
<proteinExistence type="inferred from homology"/>
<evidence type="ECO:0000256" key="3">
    <source>
        <dbReference type="ARBA" id="ARBA00022729"/>
    </source>
</evidence>
<evidence type="ECO:0000256" key="6">
    <source>
        <dbReference type="SAM" id="MobiDB-lite"/>
    </source>
</evidence>
<evidence type="ECO:0000256" key="2">
    <source>
        <dbReference type="ARBA" id="ARBA00012662"/>
    </source>
</evidence>
<dbReference type="InterPro" id="IPR000421">
    <property type="entry name" value="FA58C"/>
</dbReference>
<protein>
    <recommendedName>
        <fullName evidence="2">alpha-L-fucosidase</fullName>
        <ecNumber evidence="2">3.2.1.51</ecNumber>
    </recommendedName>
</protein>
<evidence type="ECO:0000313" key="8">
    <source>
        <dbReference type="EMBL" id="MCW1924892.1"/>
    </source>
</evidence>
<keyword evidence="4" id="KW-0378">Hydrolase</keyword>
<gene>
    <name evidence="8" type="ORF">OKA05_20180</name>
</gene>
<name>A0ABT3GMY9_9BACT</name>
<keyword evidence="5" id="KW-0326">Glycosidase</keyword>
<evidence type="ECO:0000256" key="4">
    <source>
        <dbReference type="ARBA" id="ARBA00022801"/>
    </source>
</evidence>
<dbReference type="InterPro" id="IPR008979">
    <property type="entry name" value="Galactose-bd-like_sf"/>
</dbReference>
<feature type="region of interest" description="Disordered" evidence="6">
    <location>
        <begin position="186"/>
        <end position="210"/>
    </location>
</feature>
<dbReference type="PROSITE" id="PS50022">
    <property type="entry name" value="FA58C_3"/>
    <property type="match status" value="1"/>
</dbReference>
<dbReference type="InterPro" id="IPR059177">
    <property type="entry name" value="GH29D-like_dom"/>
</dbReference>
<keyword evidence="9" id="KW-1185">Reference proteome</keyword>
<dbReference type="PANTHER" id="PTHR10030">
    <property type="entry name" value="ALPHA-L-FUCOSIDASE"/>
    <property type="match status" value="1"/>
</dbReference>
<evidence type="ECO:0000259" key="7">
    <source>
        <dbReference type="PROSITE" id="PS50022"/>
    </source>
</evidence>
<dbReference type="InterPro" id="IPR017853">
    <property type="entry name" value="GH"/>
</dbReference>
<dbReference type="SUPFAM" id="SSF51445">
    <property type="entry name" value="(Trans)glycosidases"/>
    <property type="match status" value="1"/>
</dbReference>
<dbReference type="EMBL" id="JAPDDT010000010">
    <property type="protein sequence ID" value="MCW1924892.1"/>
    <property type="molecule type" value="Genomic_DNA"/>
</dbReference>
<dbReference type="SUPFAM" id="SSF49785">
    <property type="entry name" value="Galactose-binding domain-like"/>
    <property type="match status" value="2"/>
</dbReference>
<dbReference type="Pfam" id="PF13290">
    <property type="entry name" value="CHB_HEX_C_1"/>
    <property type="match status" value="1"/>
</dbReference>
<comment type="caution">
    <text evidence="8">The sequence shown here is derived from an EMBL/GenBank/DDBJ whole genome shotgun (WGS) entry which is preliminary data.</text>
</comment>
<dbReference type="InterPro" id="IPR000933">
    <property type="entry name" value="Glyco_hydro_29"/>
</dbReference>
<dbReference type="Proteomes" id="UP001320876">
    <property type="component" value="Unassembled WGS sequence"/>
</dbReference>
<keyword evidence="3" id="KW-0732">Signal</keyword>
<dbReference type="Pfam" id="PF01120">
    <property type="entry name" value="Alpha_L_fucos"/>
    <property type="match status" value="1"/>
</dbReference>
<evidence type="ECO:0000256" key="5">
    <source>
        <dbReference type="ARBA" id="ARBA00023295"/>
    </source>
</evidence>
<evidence type="ECO:0000256" key="1">
    <source>
        <dbReference type="ARBA" id="ARBA00007951"/>
    </source>
</evidence>
<organism evidence="8 9">
    <name type="scientific">Luteolibacter arcticus</name>
    <dbReference type="NCBI Taxonomy" id="1581411"/>
    <lineage>
        <taxon>Bacteria</taxon>
        <taxon>Pseudomonadati</taxon>
        <taxon>Verrucomicrobiota</taxon>
        <taxon>Verrucomicrobiia</taxon>
        <taxon>Verrucomicrobiales</taxon>
        <taxon>Verrucomicrobiaceae</taxon>
        <taxon>Luteolibacter</taxon>
    </lineage>
</organism>
<sequence length="766" mass="84554">MTTFSLNSLLLHRFGFIWASVLPIAVAGAVEFAPLQAIDPGEPLASIVSKAAHVVPSPRQVAYHKNEFIGFIHFGPNTFTGREWGNGMEDPKTFAPTGLDTDQWCETLKAAGMTMVVMTFKHHDGYVLWQSRYEKHQTIKNSPFQNGEGDIARELSKSCAKHGLKFGIYLSPADLYQIESKDGLYGNGSTSRKSTIPTDPASFKTAPEKVRADRPAGAPLFTFECDDYNRYMLNQLYEMLTEYGPVHEVWFDGAHPKQKGGQTYVYDAWYEVIRTLAPNAVIFGKGPDVRWCGNEAGGTRATEWNVIPLPRDPKDFDWPDMTDKDIGSQAQLAGAKFLHYQPCETNTSIRHGWFWRDDAQQSVRTADDVFDIYERAVGGNSVFMLNVPPNKSGRFSERDVESLRETGRRIRATYGTDLAKGGKVSAPKLQDGDLDTWWEPKDSSGELVITLPSPAPVNRFVFQEALAKRGQRIEKHALDAWIDGKWTEVATGTTVGYKKILRFPTVTTDKLRLRVLESRLQPTVAEVLVHFYDQPPLPVIATRDASGNVTLALKEPSFEGKGAGFKTSGLTIRYTTDGSEPGPKSPIYQKPVPMTDGGSITARSFSAKQQGAVERFHFGPSKSSWKATATSEENATYDAAKAIDGDPGTFWHSRWSAPAPEHPHTLTVDLGNPMTLTAVTYLPRQDKAVPDGMIEEGRIETSIDGKTWTTAGTFHFGNLVNDPVERTHDLKKAVQARFVRLASVKGAAGKPYAAVAELGVLTAPSN</sequence>
<dbReference type="Gene3D" id="3.20.20.80">
    <property type="entry name" value="Glycosidases"/>
    <property type="match status" value="1"/>
</dbReference>